<keyword evidence="4" id="KW-0378">Hydrolase</keyword>
<evidence type="ECO:0000313" key="7">
    <source>
        <dbReference type="EMBL" id="MDQ0289419.1"/>
    </source>
</evidence>
<dbReference type="PANTHER" id="PTHR10625">
    <property type="entry name" value="HISTONE DEACETYLASE HDAC1-RELATED"/>
    <property type="match status" value="1"/>
</dbReference>
<dbReference type="GO" id="GO:0016787">
    <property type="term" value="F:hydrolase activity"/>
    <property type="evidence" value="ECO:0007669"/>
    <property type="project" value="UniProtKB-KW"/>
</dbReference>
<gene>
    <name evidence="7" type="ORF">J3R75_001526</name>
</gene>
<dbReference type="PANTHER" id="PTHR10625:SF17">
    <property type="entry name" value="HISTONE DEACETYLASE 8"/>
    <property type="match status" value="1"/>
</dbReference>
<evidence type="ECO:0000256" key="1">
    <source>
        <dbReference type="ARBA" id="ARBA00001947"/>
    </source>
</evidence>
<dbReference type="RefSeq" id="WP_307260840.1">
    <property type="nucleotide sequence ID" value="NZ_JAUSVL010000001.1"/>
</dbReference>
<dbReference type="InterPro" id="IPR023696">
    <property type="entry name" value="Ureohydrolase_dom_sf"/>
</dbReference>
<dbReference type="CDD" id="cd10001">
    <property type="entry name" value="HDAC_classII_APAH"/>
    <property type="match status" value="1"/>
</dbReference>
<dbReference type="GO" id="GO:0016747">
    <property type="term" value="F:acyltransferase activity, transferring groups other than amino-acyl groups"/>
    <property type="evidence" value="ECO:0007669"/>
    <property type="project" value="InterPro"/>
</dbReference>
<accession>A0AAE4AML4</accession>
<dbReference type="Pfam" id="PF00850">
    <property type="entry name" value="Hist_deacetyl"/>
    <property type="match status" value="1"/>
</dbReference>
<proteinExistence type="inferred from homology"/>
<dbReference type="InterPro" id="IPR000286">
    <property type="entry name" value="HDACs"/>
</dbReference>
<dbReference type="EMBL" id="JAUSVL010000001">
    <property type="protein sequence ID" value="MDQ0289419.1"/>
    <property type="molecule type" value="Genomic_DNA"/>
</dbReference>
<evidence type="ECO:0000259" key="6">
    <source>
        <dbReference type="PROSITE" id="PS51186"/>
    </source>
</evidence>
<comment type="caution">
    <text evidence="7">The sequence shown here is derived from an EMBL/GenBank/DDBJ whole genome shotgun (WGS) entry which is preliminary data.</text>
</comment>
<dbReference type="AlphaFoldDB" id="A0AAE4AML4"/>
<evidence type="ECO:0000256" key="3">
    <source>
        <dbReference type="ARBA" id="ARBA00022723"/>
    </source>
</evidence>
<dbReference type="InterPro" id="IPR023801">
    <property type="entry name" value="His_deacetylse_dom"/>
</dbReference>
<name>A0AAE4AML4_9BACT</name>
<organism evidence="7 8">
    <name type="scientific">Oligosphaera ethanolica</name>
    <dbReference type="NCBI Taxonomy" id="760260"/>
    <lineage>
        <taxon>Bacteria</taxon>
        <taxon>Pseudomonadati</taxon>
        <taxon>Lentisphaerota</taxon>
        <taxon>Oligosphaeria</taxon>
        <taxon>Oligosphaerales</taxon>
        <taxon>Oligosphaeraceae</taxon>
        <taxon>Oligosphaera</taxon>
    </lineage>
</organism>
<protein>
    <submittedName>
        <fullName evidence="7">Acetoin utilization deacetylase AcuC-like enzyme/GNAT superfamily N-acetyltransferase</fullName>
    </submittedName>
</protein>
<dbReference type="InterPro" id="IPR016181">
    <property type="entry name" value="Acyl_CoA_acyltransferase"/>
</dbReference>
<keyword evidence="3" id="KW-0479">Metal-binding</keyword>
<dbReference type="GO" id="GO:0040029">
    <property type="term" value="P:epigenetic regulation of gene expression"/>
    <property type="evidence" value="ECO:0007669"/>
    <property type="project" value="TreeGrafter"/>
</dbReference>
<dbReference type="SUPFAM" id="SSF55729">
    <property type="entry name" value="Acyl-CoA N-acyltransferases (Nat)"/>
    <property type="match status" value="1"/>
</dbReference>
<sequence>MFRIRRVFDDISPVNQLILTQAQDLLRELFAGLEHKKIDRIPEVLRHPLKYGFRTILYVAEDQRQQLLGLALLDHDAGLSFAYLDYLASASRLAGRGVGGALYDRVRSEALSLGVKGLFYECLPDDPALCRDPAILKQNRARLRFYERYGARPIAGTAYETPVKVGGDNPPYLVFDDLGQSTTLRPDYVRDVVKAILQRKYPELCGPEYIRMVLASIKDDPVRLRGPRYNGARDNAEKSAAPSPSTLRRIAVVVSDQHEIHHVHERGYVESPARVKTIRQALASSDAFTELPPAHFPDEAIIAVHDPGYVQYFKRVSAQIDDRTPLYPYVFPLRNRSRPPQDLPIRAGYYCLDTFTPISRHAYIAARRAVDCALTAAQEVLAGRKIAYALVRPPGHHAERGVFGGFCYFNNAAIAAQYLSPFGRIAMLDIDYHHGNGQQDIFFKRADVFTQSIHGHPRFAYPYFTGFADETGEDAGRGFNHNYPLPEKISPELYLQTLGKALRRVREFKPAYLLVCLGLDTAGGDPTGTWDLKAADFSAVGKAIGQLGLPTLVVQEGGYRRGALGSCAKAFLLGLRDGQGPQTAQNPPPTKNARE</sequence>
<dbReference type="GO" id="GO:0046872">
    <property type="term" value="F:metal ion binding"/>
    <property type="evidence" value="ECO:0007669"/>
    <property type="project" value="UniProtKB-KW"/>
</dbReference>
<dbReference type="PROSITE" id="PS51186">
    <property type="entry name" value="GNAT"/>
    <property type="match status" value="1"/>
</dbReference>
<evidence type="ECO:0000313" key="8">
    <source>
        <dbReference type="Proteomes" id="UP001238163"/>
    </source>
</evidence>
<comment type="similarity">
    <text evidence="2">Belongs to the histone deacetylase family.</text>
</comment>
<dbReference type="GO" id="GO:0004407">
    <property type="term" value="F:histone deacetylase activity"/>
    <property type="evidence" value="ECO:0007669"/>
    <property type="project" value="TreeGrafter"/>
</dbReference>
<dbReference type="Proteomes" id="UP001238163">
    <property type="component" value="Unassembled WGS sequence"/>
</dbReference>
<comment type="cofactor">
    <cofactor evidence="1">
        <name>Zn(2+)</name>
        <dbReference type="ChEBI" id="CHEBI:29105"/>
    </cofactor>
</comment>
<dbReference type="PRINTS" id="PR01270">
    <property type="entry name" value="HDASUPER"/>
</dbReference>
<keyword evidence="8" id="KW-1185">Reference proteome</keyword>
<dbReference type="Gene3D" id="3.40.800.20">
    <property type="entry name" value="Histone deacetylase domain"/>
    <property type="match status" value="1"/>
</dbReference>
<dbReference type="InterPro" id="IPR000182">
    <property type="entry name" value="GNAT_dom"/>
</dbReference>
<evidence type="ECO:0000256" key="2">
    <source>
        <dbReference type="ARBA" id="ARBA00005947"/>
    </source>
</evidence>
<dbReference type="Gene3D" id="3.40.630.30">
    <property type="match status" value="1"/>
</dbReference>
<dbReference type="SUPFAM" id="SSF52768">
    <property type="entry name" value="Arginase/deacetylase"/>
    <property type="match status" value="1"/>
</dbReference>
<evidence type="ECO:0000256" key="4">
    <source>
        <dbReference type="ARBA" id="ARBA00022801"/>
    </source>
</evidence>
<dbReference type="InterPro" id="IPR037138">
    <property type="entry name" value="His_deacetylse_dom_sf"/>
</dbReference>
<keyword evidence="5" id="KW-0862">Zinc</keyword>
<dbReference type="CDD" id="cd04301">
    <property type="entry name" value="NAT_SF"/>
    <property type="match status" value="1"/>
</dbReference>
<feature type="domain" description="N-acetyltransferase" evidence="6">
    <location>
        <begin position="9"/>
        <end position="203"/>
    </location>
</feature>
<evidence type="ECO:0000256" key="5">
    <source>
        <dbReference type="ARBA" id="ARBA00022833"/>
    </source>
</evidence>
<reference evidence="7" key="1">
    <citation type="submission" date="2023-07" db="EMBL/GenBank/DDBJ databases">
        <title>Genomic Encyclopedia of Type Strains, Phase IV (KMG-IV): sequencing the most valuable type-strain genomes for metagenomic binning, comparative biology and taxonomic classification.</title>
        <authorList>
            <person name="Goeker M."/>
        </authorList>
    </citation>
    <scope>NUCLEOTIDE SEQUENCE</scope>
    <source>
        <strain evidence="7">DSM 24202</strain>
    </source>
</reference>